<name>A0A4R1N1I5_9RHOB</name>
<evidence type="ECO:0008006" key="3">
    <source>
        <dbReference type="Google" id="ProtNLM"/>
    </source>
</evidence>
<protein>
    <recommendedName>
        <fullName evidence="3">Translation initiation factor 2</fullName>
    </recommendedName>
</protein>
<dbReference type="RefSeq" id="WP_165929234.1">
    <property type="nucleotide sequence ID" value="NZ_SMGR01000004.1"/>
</dbReference>
<accession>A0A4R1N1I5</accession>
<organism evidence="1 2">
    <name type="scientific">Shimia isoporae</name>
    <dbReference type="NCBI Taxonomy" id="647720"/>
    <lineage>
        <taxon>Bacteria</taxon>
        <taxon>Pseudomonadati</taxon>
        <taxon>Pseudomonadota</taxon>
        <taxon>Alphaproteobacteria</taxon>
        <taxon>Rhodobacterales</taxon>
        <taxon>Roseobacteraceae</taxon>
    </lineage>
</organism>
<evidence type="ECO:0000313" key="2">
    <source>
        <dbReference type="Proteomes" id="UP000295673"/>
    </source>
</evidence>
<dbReference type="AlphaFoldDB" id="A0A4R1N1I5"/>
<gene>
    <name evidence="1" type="ORF">BXY66_3611</name>
</gene>
<reference evidence="1 2" key="1">
    <citation type="submission" date="2019-03" db="EMBL/GenBank/DDBJ databases">
        <title>Genomic Encyclopedia of Archaeal and Bacterial Type Strains, Phase II (KMG-II): from individual species to whole genera.</title>
        <authorList>
            <person name="Goeker M."/>
        </authorList>
    </citation>
    <scope>NUCLEOTIDE SEQUENCE [LARGE SCALE GENOMIC DNA]</scope>
    <source>
        <strain evidence="1 2">DSM 26433</strain>
    </source>
</reference>
<proteinExistence type="predicted"/>
<dbReference type="Proteomes" id="UP000295673">
    <property type="component" value="Unassembled WGS sequence"/>
</dbReference>
<comment type="caution">
    <text evidence="1">The sequence shown here is derived from an EMBL/GenBank/DDBJ whole genome shotgun (WGS) entry which is preliminary data.</text>
</comment>
<sequence>MLRTITVGSCVSIQGTVVGNLPDGRITIRVGEQTYSGKPISTINR</sequence>
<evidence type="ECO:0000313" key="1">
    <source>
        <dbReference type="EMBL" id="TCK99907.1"/>
    </source>
</evidence>
<keyword evidence="2" id="KW-1185">Reference proteome</keyword>
<dbReference type="EMBL" id="SMGR01000004">
    <property type="protein sequence ID" value="TCK99907.1"/>
    <property type="molecule type" value="Genomic_DNA"/>
</dbReference>